<organism evidence="2 3">
    <name type="scientific">Calothrix parietina FACHB-288</name>
    <dbReference type="NCBI Taxonomy" id="2692896"/>
    <lineage>
        <taxon>Bacteria</taxon>
        <taxon>Bacillati</taxon>
        <taxon>Cyanobacteriota</taxon>
        <taxon>Cyanophyceae</taxon>
        <taxon>Nostocales</taxon>
        <taxon>Calotrichaceae</taxon>
        <taxon>Calothrix</taxon>
    </lineage>
</organism>
<feature type="domain" description="DNA2/NAM7 helicase-like C-terminal" evidence="1">
    <location>
        <begin position="7"/>
        <end position="73"/>
    </location>
</feature>
<evidence type="ECO:0000259" key="1">
    <source>
        <dbReference type="Pfam" id="PF13087"/>
    </source>
</evidence>
<keyword evidence="3" id="KW-1185">Reference proteome</keyword>
<dbReference type="Pfam" id="PF13087">
    <property type="entry name" value="AAA_12"/>
    <property type="match status" value="1"/>
</dbReference>
<dbReference type="InterPro" id="IPR027417">
    <property type="entry name" value="P-loop_NTPase"/>
</dbReference>
<dbReference type="Proteomes" id="UP000658514">
    <property type="component" value="Unassembled WGS sequence"/>
</dbReference>
<comment type="caution">
    <text evidence="2">The sequence shown here is derived from an EMBL/GenBank/DDBJ whole genome shotgun (WGS) entry which is preliminary data.</text>
</comment>
<name>A0ABR8AF40_9CYAN</name>
<sequence length="74" mass="8176">MVVHSERQSRRSNPGEVKIIEQILAAGSQLGKSSVGIVTPYCAQRTLLKTSRENYYGDIIDVVDTVEKLQGGER</sequence>
<dbReference type="Gene3D" id="3.40.50.300">
    <property type="entry name" value="P-loop containing nucleotide triphosphate hydrolases"/>
    <property type="match status" value="1"/>
</dbReference>
<dbReference type="InterPro" id="IPR041679">
    <property type="entry name" value="DNA2/NAM7-like_C"/>
</dbReference>
<proteinExistence type="predicted"/>
<protein>
    <recommendedName>
        <fullName evidence="1">DNA2/NAM7 helicase-like C-terminal domain-containing protein</fullName>
    </recommendedName>
</protein>
<accession>A0ABR8AF40</accession>
<evidence type="ECO:0000313" key="3">
    <source>
        <dbReference type="Proteomes" id="UP000658514"/>
    </source>
</evidence>
<gene>
    <name evidence="2" type="ORF">H6G24_24215</name>
</gene>
<reference evidence="2 3" key="1">
    <citation type="journal article" date="2020" name="ISME J.">
        <title>Comparative genomics reveals insights into cyanobacterial evolution and habitat adaptation.</title>
        <authorList>
            <person name="Chen M.Y."/>
            <person name="Teng W.K."/>
            <person name="Zhao L."/>
            <person name="Hu C.X."/>
            <person name="Zhou Y.K."/>
            <person name="Han B.P."/>
            <person name="Song L.R."/>
            <person name="Shu W.S."/>
        </authorList>
    </citation>
    <scope>NUCLEOTIDE SEQUENCE [LARGE SCALE GENOMIC DNA]</scope>
    <source>
        <strain evidence="2 3">FACHB-288</strain>
    </source>
</reference>
<dbReference type="RefSeq" id="WP_190546485.1">
    <property type="nucleotide sequence ID" value="NZ_CAWPNO010000077.1"/>
</dbReference>
<evidence type="ECO:0000313" key="2">
    <source>
        <dbReference type="EMBL" id="MBD2198554.1"/>
    </source>
</evidence>
<dbReference type="EMBL" id="JACJQH010000043">
    <property type="protein sequence ID" value="MBD2198554.1"/>
    <property type="molecule type" value="Genomic_DNA"/>
</dbReference>